<dbReference type="PATRIC" id="fig|294.194.peg.4571"/>
<reference evidence="1 2" key="1">
    <citation type="submission" date="2015-05" db="EMBL/GenBank/DDBJ databases">
        <title>A genomic and transcriptomic approach to investigate the blue pigment phenotype in Pseudomonas fluorescens.</title>
        <authorList>
            <person name="Andreani N.A."/>
            <person name="Cardazzo B."/>
        </authorList>
    </citation>
    <scope>NUCLEOTIDE SEQUENCE [LARGE SCALE GENOMIC DNA]</scope>
    <source>
        <strain evidence="1 2">Ps_22</strain>
    </source>
</reference>
<accession>A0A109LET7</accession>
<name>A0A109LET7_PSEFL</name>
<comment type="caution">
    <text evidence="1">The sequence shown here is derived from an EMBL/GenBank/DDBJ whole genome shotgun (WGS) entry which is preliminary data.</text>
</comment>
<proteinExistence type="predicted"/>
<evidence type="ECO:0000313" key="2">
    <source>
        <dbReference type="Proteomes" id="UP000061348"/>
    </source>
</evidence>
<dbReference type="EMBL" id="LCYA01000103">
    <property type="protein sequence ID" value="KWV86146.1"/>
    <property type="molecule type" value="Genomic_DNA"/>
</dbReference>
<sequence>MSRTEPLPVHILAVINQDTFTGSWVEHEEAGNFRVPEFAAEDMCSRLTDFSIDISGNSVVFVLVEATESGRCRNTILLEMAGRRRSLELPMLDTQLLCKECLCLAKVQKLLHRPTIVL</sequence>
<dbReference type="Proteomes" id="UP000061348">
    <property type="component" value="Unassembled WGS sequence"/>
</dbReference>
<dbReference type="AlphaFoldDB" id="A0A109LET7"/>
<evidence type="ECO:0000313" key="1">
    <source>
        <dbReference type="EMBL" id="KWV86146.1"/>
    </source>
</evidence>
<organism evidence="1 2">
    <name type="scientific">Pseudomonas fluorescens</name>
    <dbReference type="NCBI Taxonomy" id="294"/>
    <lineage>
        <taxon>Bacteria</taxon>
        <taxon>Pseudomonadati</taxon>
        <taxon>Pseudomonadota</taxon>
        <taxon>Gammaproteobacteria</taxon>
        <taxon>Pseudomonadales</taxon>
        <taxon>Pseudomonadaceae</taxon>
        <taxon>Pseudomonas</taxon>
    </lineage>
</organism>
<protein>
    <submittedName>
        <fullName evidence="1">Uncharacterized protein</fullName>
    </submittedName>
</protein>
<gene>
    <name evidence="1" type="ORF">PFLmoz3_04118</name>
</gene>